<dbReference type="PANTHER" id="PTHR13421:SF16">
    <property type="entry name" value="SNRNA-ACTIVATING PROTEIN COMPLEX SUBUNIT 3"/>
    <property type="match status" value="1"/>
</dbReference>
<dbReference type="GO" id="GO:0005634">
    <property type="term" value="C:nucleus"/>
    <property type="evidence" value="ECO:0007669"/>
    <property type="project" value="UniProtKB-SubCell"/>
</dbReference>
<reference evidence="7 8" key="1">
    <citation type="submission" date="2013-07" db="EMBL/GenBank/DDBJ databases">
        <authorList>
            <person name="Stoco P.H."/>
            <person name="Wagner G."/>
            <person name="Gerber A."/>
            <person name="Zaha A."/>
            <person name="Thompson C."/>
            <person name="Bartholomeu D.C."/>
            <person name="Luckemeyer D.D."/>
            <person name="Bahia D."/>
            <person name="Loreto E."/>
            <person name="Prestes E.B."/>
            <person name="Lima F.M."/>
            <person name="Rodrigues-Luiz G."/>
            <person name="Vallejo G.A."/>
            <person name="Filho J.F."/>
            <person name="Monteiro K.M."/>
            <person name="Tyler K.M."/>
            <person name="de Almeida L.G."/>
            <person name="Ortiz M.F."/>
            <person name="Siervo M.A."/>
            <person name="de Moraes M.H."/>
            <person name="Cunha O.L."/>
            <person name="Mendonca-Neto R."/>
            <person name="Silva R."/>
            <person name="Teixeira S.M."/>
            <person name="Murta S.M."/>
            <person name="Sincero T.C."/>
            <person name="Mendes T.A."/>
            <person name="Urmenyi T.P."/>
            <person name="Silva V.G."/>
            <person name="da Rocha W.D."/>
            <person name="Andersson B."/>
            <person name="Romanha A.J."/>
            <person name="Steindel M."/>
            <person name="de Vasconcelos A.T."/>
            <person name="Grisard E.C."/>
        </authorList>
    </citation>
    <scope>NUCLEOTIDE SEQUENCE [LARGE SCALE GENOMIC DNA]</scope>
    <source>
        <strain evidence="7 8">SC58</strain>
    </source>
</reference>
<sequence length="443" mass="50036">MPSKTALDPFAIVIDAANQASLAAISAQTTISVSDLRVLNPGLDSYTHLELLPLGTVVHLPPRLEQRGKPYGNYFTIGPMEEALRSLEARLDELVAKEQTQLPALPSRKILSKTERIIGMVRKEGERQLARIKEEYAECGERSTVFQFLVDVEPVKQLQRDVEDEFDGGKLHLKALESANHATFNKAWQHQENALTEASRWSVRDASEDFCLEEHSHRWEFTFLSPDATLEAHDTWAVLSCQTLGSLIDAFECRNCLPVNMSKNAFIFIGGTFYIDNRHAGIEGENYDDLTAPIRHFQPIGDGDSGNMNAVAFGRCPVKYMSETTFADLDLRLGEFGVIRHIGWCNHYFYLSSVASLRGPERYDRERGAYPQRVMRAPRRAVRCRMCRHFPATIVCYKDELSPSSPCPYCVPCFELLHATDEGVVEEDKCIVIKHHDGKYFSS</sequence>
<gene>
    <name evidence="7" type="ORF">TRSC58_00634</name>
</gene>
<dbReference type="PANTHER" id="PTHR13421">
    <property type="entry name" value="SNRNA-ACTIVATING PROTEIN COMPLEX SUBUNIT 3"/>
    <property type="match status" value="1"/>
</dbReference>
<dbReference type="GO" id="GO:0001046">
    <property type="term" value="F:core promoter sequence-specific DNA binding"/>
    <property type="evidence" value="ECO:0007669"/>
    <property type="project" value="TreeGrafter"/>
</dbReference>
<dbReference type="Proteomes" id="UP000031737">
    <property type="component" value="Unassembled WGS sequence"/>
</dbReference>
<dbReference type="Pfam" id="PF12251">
    <property type="entry name" value="SNAPC3"/>
    <property type="match status" value="1"/>
</dbReference>
<evidence type="ECO:0000313" key="8">
    <source>
        <dbReference type="Proteomes" id="UP000031737"/>
    </source>
</evidence>
<evidence type="ECO:0000313" key="7">
    <source>
        <dbReference type="EMBL" id="ESL11611.1"/>
    </source>
</evidence>
<evidence type="ECO:0000256" key="3">
    <source>
        <dbReference type="ARBA" id="ARBA00023015"/>
    </source>
</evidence>
<keyword evidence="6" id="KW-0539">Nucleus</keyword>
<evidence type="ECO:0000256" key="2">
    <source>
        <dbReference type="ARBA" id="ARBA00010410"/>
    </source>
</evidence>
<dbReference type="VEuPathDB" id="TriTrypDB:TRSC58_00634"/>
<comment type="similarity">
    <text evidence="2">Belongs to the SNAPC3/SRD2 family.</text>
</comment>
<accession>A0A061JC17</accession>
<keyword evidence="3" id="KW-0805">Transcription regulation</keyword>
<keyword evidence="8" id="KW-1185">Reference proteome</keyword>
<keyword evidence="5" id="KW-0804">Transcription</keyword>
<dbReference type="GO" id="GO:0042795">
    <property type="term" value="P:snRNA transcription by RNA polymerase II"/>
    <property type="evidence" value="ECO:0007669"/>
    <property type="project" value="TreeGrafter"/>
</dbReference>
<dbReference type="AlphaFoldDB" id="A0A061JC17"/>
<dbReference type="GO" id="GO:0042796">
    <property type="term" value="P:snRNA transcription by RNA polymerase III"/>
    <property type="evidence" value="ECO:0007669"/>
    <property type="project" value="TreeGrafter"/>
</dbReference>
<keyword evidence="4" id="KW-0238">DNA-binding</keyword>
<proteinExistence type="inferred from homology"/>
<comment type="subcellular location">
    <subcellularLocation>
        <location evidence="1">Nucleus</location>
    </subcellularLocation>
</comment>
<dbReference type="GO" id="GO:0000978">
    <property type="term" value="F:RNA polymerase II cis-regulatory region sequence-specific DNA binding"/>
    <property type="evidence" value="ECO:0007669"/>
    <property type="project" value="TreeGrafter"/>
</dbReference>
<dbReference type="GO" id="GO:0003681">
    <property type="term" value="F:bent DNA binding"/>
    <property type="evidence" value="ECO:0007669"/>
    <property type="project" value="TreeGrafter"/>
</dbReference>
<dbReference type="GO" id="GO:0019185">
    <property type="term" value="C:snRNA-activating protein complex"/>
    <property type="evidence" value="ECO:0007669"/>
    <property type="project" value="TreeGrafter"/>
</dbReference>
<evidence type="ECO:0000256" key="5">
    <source>
        <dbReference type="ARBA" id="ARBA00023163"/>
    </source>
</evidence>
<dbReference type="EMBL" id="AUPL01000634">
    <property type="protein sequence ID" value="ESL11611.1"/>
    <property type="molecule type" value="Genomic_DNA"/>
</dbReference>
<dbReference type="OrthoDB" id="3437960at2759"/>
<dbReference type="GO" id="GO:0001006">
    <property type="term" value="F:RNA polymerase III type 3 promoter sequence-specific DNA binding"/>
    <property type="evidence" value="ECO:0007669"/>
    <property type="project" value="TreeGrafter"/>
</dbReference>
<comment type="caution">
    <text evidence="7">The sequence shown here is derived from an EMBL/GenBank/DDBJ whole genome shotgun (WGS) entry which is preliminary data.</text>
</comment>
<name>A0A061JC17_TRYRA</name>
<evidence type="ECO:0000256" key="6">
    <source>
        <dbReference type="ARBA" id="ARBA00023242"/>
    </source>
</evidence>
<protein>
    <submittedName>
        <fullName evidence="7">Small nuclear RNA protein activation protein (SNAP) 50</fullName>
    </submittedName>
</protein>
<evidence type="ECO:0000256" key="4">
    <source>
        <dbReference type="ARBA" id="ARBA00023125"/>
    </source>
</evidence>
<organism evidence="7 8">
    <name type="scientific">Trypanosoma rangeli SC58</name>
    <dbReference type="NCBI Taxonomy" id="429131"/>
    <lineage>
        <taxon>Eukaryota</taxon>
        <taxon>Discoba</taxon>
        <taxon>Euglenozoa</taxon>
        <taxon>Kinetoplastea</taxon>
        <taxon>Metakinetoplastina</taxon>
        <taxon>Trypanosomatida</taxon>
        <taxon>Trypanosomatidae</taxon>
        <taxon>Trypanosoma</taxon>
        <taxon>Herpetosoma</taxon>
    </lineage>
</organism>
<dbReference type="InterPro" id="IPR022042">
    <property type="entry name" value="snRNA-activating_su3"/>
</dbReference>
<evidence type="ECO:0000256" key="1">
    <source>
        <dbReference type="ARBA" id="ARBA00004123"/>
    </source>
</evidence>